<dbReference type="RefSeq" id="WP_161157292.1">
    <property type="nucleotide sequence ID" value="NZ_WEKT01000037.1"/>
</dbReference>
<dbReference type="Proteomes" id="UP000462621">
    <property type="component" value="Unassembled WGS sequence"/>
</dbReference>
<reference evidence="1 2" key="1">
    <citation type="submission" date="2019-10" db="EMBL/GenBank/DDBJ databases">
        <title>Vibrio sp. nov. isolated from a shrimp pond.</title>
        <authorList>
            <person name="Gomez-Gil B."/>
            <person name="Enciso-Ibarra J."/>
            <person name="Enciso-Ibarra K."/>
            <person name="Bolan-Mejia C."/>
        </authorList>
    </citation>
    <scope>NUCLEOTIDE SEQUENCE [LARGE SCALE GENOMIC DNA]</scope>
    <source>
        <strain evidence="1 2">CAIM 722</strain>
    </source>
</reference>
<accession>A0A7X4LMT2</accession>
<protein>
    <submittedName>
        <fullName evidence="1">Uncharacterized protein</fullName>
    </submittedName>
</protein>
<comment type="caution">
    <text evidence="1">The sequence shown here is derived from an EMBL/GenBank/DDBJ whole genome shotgun (WGS) entry which is preliminary data.</text>
</comment>
<gene>
    <name evidence="1" type="ORF">F9817_16680</name>
</gene>
<organism evidence="1 2">
    <name type="scientific">Vibrio eleionomae</name>
    <dbReference type="NCBI Taxonomy" id="2653505"/>
    <lineage>
        <taxon>Bacteria</taxon>
        <taxon>Pseudomonadati</taxon>
        <taxon>Pseudomonadota</taxon>
        <taxon>Gammaproteobacteria</taxon>
        <taxon>Vibrionales</taxon>
        <taxon>Vibrionaceae</taxon>
        <taxon>Vibrio</taxon>
    </lineage>
</organism>
<keyword evidence="2" id="KW-1185">Reference proteome</keyword>
<sequence>MSRPNPNNFNGLFEKTGTSTCQIIFGEKHYIPDENTLINLYGSNDLTYTATNLTTNIPSLLHSGACLASGIDSQFLYLITNRRKYRVESHDVMVQYNFLGRIHPVPDIILESIPSGKDITLGGGPKPLD</sequence>
<evidence type="ECO:0000313" key="1">
    <source>
        <dbReference type="EMBL" id="MZI94814.1"/>
    </source>
</evidence>
<proteinExistence type="predicted"/>
<dbReference type="AlphaFoldDB" id="A0A7X4LMT2"/>
<name>A0A7X4LMT2_9VIBR</name>
<evidence type="ECO:0000313" key="2">
    <source>
        <dbReference type="Proteomes" id="UP000462621"/>
    </source>
</evidence>
<dbReference type="EMBL" id="WEKT01000037">
    <property type="protein sequence ID" value="MZI94814.1"/>
    <property type="molecule type" value="Genomic_DNA"/>
</dbReference>